<dbReference type="EMBL" id="BSRI01000001">
    <property type="protein sequence ID" value="GLV55557.1"/>
    <property type="molecule type" value="Genomic_DNA"/>
</dbReference>
<sequence>MKTSIPQAIIRLVALTMILAIGLAGPIAHSHAATPPGQVALPDNTALRLGNARALTSLPMNPKTPIMIELVLAMNHPEQARSFIDALYDPQSPSYHHWLATGAFNAIFGPTPTQVQAAKYFLASSGLTVLPQVPGNSAFLIAAQGPERSVEAALHTSIRYYQGRE</sequence>
<evidence type="ECO:0000313" key="2">
    <source>
        <dbReference type="EMBL" id="GLV55557.1"/>
    </source>
</evidence>
<dbReference type="Proteomes" id="UP001344906">
    <property type="component" value="Unassembled WGS sequence"/>
</dbReference>
<organism evidence="2 3">
    <name type="scientific">Dictyobacter halimunensis</name>
    <dbReference type="NCBI Taxonomy" id="3026934"/>
    <lineage>
        <taxon>Bacteria</taxon>
        <taxon>Bacillati</taxon>
        <taxon>Chloroflexota</taxon>
        <taxon>Ktedonobacteria</taxon>
        <taxon>Ktedonobacterales</taxon>
        <taxon>Dictyobacteraceae</taxon>
        <taxon>Dictyobacter</taxon>
    </lineage>
</organism>
<dbReference type="InterPro" id="IPR015366">
    <property type="entry name" value="S53_propep"/>
</dbReference>
<keyword evidence="3" id="KW-1185">Reference proteome</keyword>
<dbReference type="SUPFAM" id="SSF54897">
    <property type="entry name" value="Protease propeptides/inhibitors"/>
    <property type="match status" value="1"/>
</dbReference>
<reference evidence="2 3" key="1">
    <citation type="submission" date="2023-02" db="EMBL/GenBank/DDBJ databases">
        <title>Dictyobacter halimunensis sp. nov., a new member of the class Ktedonobacteria from forest soil in a geothermal area.</title>
        <authorList>
            <person name="Rachmania M.K."/>
            <person name="Ningsih F."/>
            <person name="Sakai Y."/>
            <person name="Yabe S."/>
            <person name="Yokota A."/>
            <person name="Sjamsuridzal W."/>
        </authorList>
    </citation>
    <scope>NUCLEOTIDE SEQUENCE [LARGE SCALE GENOMIC DNA]</scope>
    <source>
        <strain evidence="2 3">S3.2.2.5</strain>
    </source>
</reference>
<dbReference type="Pfam" id="PF09286">
    <property type="entry name" value="Pro-kuma_activ"/>
    <property type="match status" value="1"/>
</dbReference>
<comment type="caution">
    <text evidence="2">The sequence shown here is derived from an EMBL/GenBank/DDBJ whole genome shotgun (WGS) entry which is preliminary data.</text>
</comment>
<protein>
    <recommendedName>
        <fullName evidence="1">Peptidase S53 activation domain-containing protein</fullName>
    </recommendedName>
</protein>
<evidence type="ECO:0000313" key="3">
    <source>
        <dbReference type="Proteomes" id="UP001344906"/>
    </source>
</evidence>
<name>A0ABQ6FPD3_9CHLR</name>
<dbReference type="CDD" id="cd11377">
    <property type="entry name" value="Pro-peptidase_S53"/>
    <property type="match status" value="1"/>
</dbReference>
<proteinExistence type="predicted"/>
<feature type="domain" description="Peptidase S53 activation" evidence="1">
    <location>
        <begin position="52"/>
        <end position="164"/>
    </location>
</feature>
<gene>
    <name evidence="2" type="ORF">KDH_24010</name>
</gene>
<dbReference type="SMART" id="SM00944">
    <property type="entry name" value="Pro-kuma_activ"/>
    <property type="match status" value="1"/>
</dbReference>
<dbReference type="RefSeq" id="WP_338250011.1">
    <property type="nucleotide sequence ID" value="NZ_BSRI01000001.1"/>
</dbReference>
<accession>A0ABQ6FPD3</accession>
<evidence type="ECO:0000259" key="1">
    <source>
        <dbReference type="SMART" id="SM00944"/>
    </source>
</evidence>